<gene>
    <name evidence="1" type="ORF">NE398_08655</name>
</gene>
<comment type="caution">
    <text evidence="1">The sequence shown here is derived from an EMBL/GenBank/DDBJ whole genome shotgun (WGS) entry which is preliminary data.</text>
</comment>
<evidence type="ECO:0000313" key="1">
    <source>
        <dbReference type="EMBL" id="MDC4240235.1"/>
    </source>
</evidence>
<name>A0A9X3XII6_9CLOT</name>
<dbReference type="GO" id="GO:0006508">
    <property type="term" value="P:proteolysis"/>
    <property type="evidence" value="ECO:0007669"/>
    <property type="project" value="InterPro"/>
</dbReference>
<dbReference type="EMBL" id="JAMRYU010000008">
    <property type="protein sequence ID" value="MDC4240235.1"/>
    <property type="molecule type" value="Genomic_DNA"/>
</dbReference>
<evidence type="ECO:0000313" key="2">
    <source>
        <dbReference type="Proteomes" id="UP001141183"/>
    </source>
</evidence>
<protein>
    <submittedName>
        <fullName evidence="1">Uncharacterized protein</fullName>
    </submittedName>
</protein>
<dbReference type="InterPro" id="IPR036852">
    <property type="entry name" value="Peptidase_S8/S53_dom_sf"/>
</dbReference>
<dbReference type="RefSeq" id="WP_271824760.1">
    <property type="nucleotide sequence ID" value="NZ_JAQLGB010000005.1"/>
</dbReference>
<sequence length="170" mass="19332">MVDLTFYIWIRRPNRMSINIISTDREKANFISSKRKNGEEIKFVLSNTIMRLYNFIPEHFTGHQAIIVFRNLVSGIWRIQLSGDYIVDGRYDIWLPTKEVLPEGTIFLEADPNIKLTIPSTARKVVTVAYYNNERNVGISESGRGFNSNGLINPDVITAGVNILTTKPLG</sequence>
<keyword evidence="2" id="KW-1185">Reference proteome</keyword>
<dbReference type="Gene3D" id="2.60.120.1290">
    <property type="match status" value="1"/>
</dbReference>
<reference evidence="1" key="1">
    <citation type="submission" date="2022-05" db="EMBL/GenBank/DDBJ databases">
        <title>Draft genome sequence of Clostridium tertium strain CP3 isolated from Peru.</title>
        <authorList>
            <person name="Hurtado R."/>
            <person name="Lima L."/>
            <person name="Sousa T."/>
            <person name="Jaiswal A.K."/>
            <person name="Tiwari S."/>
            <person name="Maturrano L."/>
            <person name="Brenig B."/>
            <person name="Azevedo V."/>
        </authorList>
    </citation>
    <scope>NUCLEOTIDE SEQUENCE</scope>
    <source>
        <strain evidence="1">CP3</strain>
    </source>
</reference>
<dbReference type="Proteomes" id="UP001141183">
    <property type="component" value="Unassembled WGS sequence"/>
</dbReference>
<dbReference type="SUPFAM" id="SSF52743">
    <property type="entry name" value="Subtilisin-like"/>
    <property type="match status" value="1"/>
</dbReference>
<organism evidence="1 2">
    <name type="scientific">Clostridium tertium</name>
    <dbReference type="NCBI Taxonomy" id="1559"/>
    <lineage>
        <taxon>Bacteria</taxon>
        <taxon>Bacillati</taxon>
        <taxon>Bacillota</taxon>
        <taxon>Clostridia</taxon>
        <taxon>Eubacteriales</taxon>
        <taxon>Clostridiaceae</taxon>
        <taxon>Clostridium</taxon>
    </lineage>
</organism>
<accession>A0A9X3XII6</accession>
<dbReference type="GO" id="GO:0004252">
    <property type="term" value="F:serine-type endopeptidase activity"/>
    <property type="evidence" value="ECO:0007669"/>
    <property type="project" value="InterPro"/>
</dbReference>
<proteinExistence type="predicted"/>
<dbReference type="AlphaFoldDB" id="A0A9X3XII6"/>